<dbReference type="Gene3D" id="2.40.50.100">
    <property type="match status" value="1"/>
</dbReference>
<evidence type="ECO:0000256" key="3">
    <source>
        <dbReference type="ARBA" id="ARBA00022989"/>
    </source>
</evidence>
<dbReference type="Gene3D" id="2.40.30.170">
    <property type="match status" value="1"/>
</dbReference>
<feature type="transmembrane region" description="Helical" evidence="5">
    <location>
        <begin position="7"/>
        <end position="25"/>
    </location>
</feature>
<dbReference type="InterPro" id="IPR050393">
    <property type="entry name" value="MFP_Efflux_Pump"/>
</dbReference>
<evidence type="ECO:0000256" key="4">
    <source>
        <dbReference type="ARBA" id="ARBA00023136"/>
    </source>
</evidence>
<dbReference type="InterPro" id="IPR058625">
    <property type="entry name" value="MdtA-like_BSH"/>
</dbReference>
<evidence type="ECO:0000256" key="1">
    <source>
        <dbReference type="ARBA" id="ARBA00009477"/>
    </source>
</evidence>
<keyword evidence="2 5" id="KW-0812">Transmembrane</keyword>
<dbReference type="KEGG" id="pgb:H744_2c2237"/>
<dbReference type="NCBIfam" id="TIGR01730">
    <property type="entry name" value="RND_mfp"/>
    <property type="match status" value="1"/>
</dbReference>
<keyword evidence="9" id="KW-1185">Reference proteome</keyword>
<keyword evidence="3 5" id="KW-1133">Transmembrane helix</keyword>
<gene>
    <name evidence="8" type="ORF">H744_2c2237</name>
</gene>
<dbReference type="PATRIC" id="fig|658445.3.peg.4225"/>
<dbReference type="PANTHER" id="PTHR30367:SF1">
    <property type="entry name" value="MULTIDRUG RESISTANCE PROTEIN MDTN"/>
    <property type="match status" value="1"/>
</dbReference>
<dbReference type="HOGENOM" id="CLU_018816_15_2_6"/>
<keyword evidence="4 5" id="KW-0472">Membrane</keyword>
<accession>A0A0C5X0Q0</accession>
<name>A0A0C5X0Q0_9GAMM</name>
<dbReference type="InterPro" id="IPR058634">
    <property type="entry name" value="AaeA-lik-b-barrel"/>
</dbReference>
<dbReference type="Pfam" id="PF25917">
    <property type="entry name" value="BSH_RND"/>
    <property type="match status" value="1"/>
</dbReference>
<feature type="domain" description="p-hydroxybenzoic acid efflux pump subunit AaeA-like beta-barrel" evidence="7">
    <location>
        <begin position="192"/>
        <end position="289"/>
    </location>
</feature>
<evidence type="ECO:0008006" key="10">
    <source>
        <dbReference type="Google" id="ProtNLM"/>
    </source>
</evidence>
<evidence type="ECO:0000313" key="8">
    <source>
        <dbReference type="EMBL" id="AJR08900.1"/>
    </source>
</evidence>
<dbReference type="GO" id="GO:0022857">
    <property type="term" value="F:transmembrane transporter activity"/>
    <property type="evidence" value="ECO:0007669"/>
    <property type="project" value="InterPro"/>
</dbReference>
<dbReference type="Proteomes" id="UP000032303">
    <property type="component" value="Chromosome 2"/>
</dbReference>
<comment type="similarity">
    <text evidence="1">Belongs to the membrane fusion protein (MFP) (TC 8.A.1) family.</text>
</comment>
<proteinExistence type="inferred from homology"/>
<dbReference type="PANTHER" id="PTHR30367">
    <property type="entry name" value="P-HYDROXYBENZOIC ACID EFFLUX PUMP SUBUNIT AAEA-RELATED"/>
    <property type="match status" value="1"/>
</dbReference>
<evidence type="ECO:0000256" key="5">
    <source>
        <dbReference type="SAM" id="Phobius"/>
    </source>
</evidence>
<evidence type="ECO:0000256" key="2">
    <source>
        <dbReference type="ARBA" id="ARBA00022692"/>
    </source>
</evidence>
<dbReference type="AlphaFoldDB" id="A0A0C5X0Q0"/>
<dbReference type="STRING" id="658445.H744_2c2237"/>
<protein>
    <recommendedName>
        <fullName evidence="10">Fusaric acid resistance protein</fullName>
    </recommendedName>
</protein>
<sequence>MKSIKKLFVIALNLIIFGGAIYLGYQKYQEYFENPWTRNGQVRANIIKVAPRVSGPVVYVAVVDNQFVRKGELLFQIDPTTYDVALSQAEASLERAKISSKGKKIELDRLLDIQRKDRGAVSLKDITRRQISYEESLIQIKVAEQNLRAAKLNMEFTQVFASVDGYVSNLDIREGTQAVANQPLLAVVDVNSFWVFGYFRENQLANIRIGDEAKVTLMAYPEQPIEAVVDSVGWGIAPQNGAVGYNLLPSVNPVFQWIRLAQRIPVKITLAALPEGVNLRFGMTASIMVMEEQQDSGSQQTQ</sequence>
<reference evidence="8 9" key="1">
    <citation type="submission" date="2013-05" db="EMBL/GenBank/DDBJ databases">
        <title>Complete genome sequence of the lipase-producing bacterium Photobacterium gaetbulicola Gung47.</title>
        <authorList>
            <person name="Kim Y.-O."/>
        </authorList>
    </citation>
    <scope>NUCLEOTIDE SEQUENCE [LARGE SCALE GENOMIC DNA]</scope>
    <source>
        <strain evidence="8 9">Gung47</strain>
    </source>
</reference>
<feature type="domain" description="Multidrug resistance protein MdtA-like barrel-sandwich hybrid" evidence="6">
    <location>
        <begin position="45"/>
        <end position="189"/>
    </location>
</feature>
<dbReference type="EMBL" id="CP005974">
    <property type="protein sequence ID" value="AJR08900.1"/>
    <property type="molecule type" value="Genomic_DNA"/>
</dbReference>
<dbReference type="Pfam" id="PF25963">
    <property type="entry name" value="Beta-barrel_AAEA"/>
    <property type="match status" value="1"/>
</dbReference>
<organism evidence="8 9">
    <name type="scientific">Photobacterium gaetbulicola Gung47</name>
    <dbReference type="NCBI Taxonomy" id="658445"/>
    <lineage>
        <taxon>Bacteria</taxon>
        <taxon>Pseudomonadati</taxon>
        <taxon>Pseudomonadota</taxon>
        <taxon>Gammaproteobacteria</taxon>
        <taxon>Vibrionales</taxon>
        <taxon>Vibrionaceae</taxon>
        <taxon>Photobacterium</taxon>
    </lineage>
</organism>
<evidence type="ECO:0000259" key="7">
    <source>
        <dbReference type="Pfam" id="PF25963"/>
    </source>
</evidence>
<evidence type="ECO:0000313" key="9">
    <source>
        <dbReference type="Proteomes" id="UP000032303"/>
    </source>
</evidence>
<dbReference type="GO" id="GO:0016020">
    <property type="term" value="C:membrane"/>
    <property type="evidence" value="ECO:0007669"/>
    <property type="project" value="InterPro"/>
</dbReference>
<evidence type="ECO:0000259" key="6">
    <source>
        <dbReference type="Pfam" id="PF25917"/>
    </source>
</evidence>
<dbReference type="SUPFAM" id="SSF111369">
    <property type="entry name" value="HlyD-like secretion proteins"/>
    <property type="match status" value="1"/>
</dbReference>
<dbReference type="InterPro" id="IPR006143">
    <property type="entry name" value="RND_pump_MFP"/>
</dbReference>